<name>A0A7W3HCT2_CITFR</name>
<protein>
    <submittedName>
        <fullName evidence="1">Uncharacterized protein</fullName>
    </submittedName>
</protein>
<dbReference type="RefSeq" id="WP_166479957.1">
    <property type="nucleotide sequence ID" value="NZ_CP137184.1"/>
</dbReference>
<accession>A0A7W3HCT2</accession>
<organism evidence="1 2">
    <name type="scientific">Citrobacter freundii</name>
    <dbReference type="NCBI Taxonomy" id="546"/>
    <lineage>
        <taxon>Bacteria</taxon>
        <taxon>Pseudomonadati</taxon>
        <taxon>Pseudomonadota</taxon>
        <taxon>Gammaproteobacteria</taxon>
        <taxon>Enterobacterales</taxon>
        <taxon>Enterobacteriaceae</taxon>
        <taxon>Citrobacter</taxon>
        <taxon>Citrobacter freundii complex</taxon>
    </lineage>
</organism>
<sequence>MEKLDYVSKKTEKSRSFLIRESLERFIDELETEYEKREVKIDMNGSFYELLVDECKTPMELTTGARKVAFTMFSDEGKLYVLNSKGNTRPLDEKPANDFFETFKKTGSTSPITYRDSTFNASYFLAATQELMRRGTI</sequence>
<gene>
    <name evidence="1" type="ORF">HV077_26215</name>
</gene>
<dbReference type="AlphaFoldDB" id="A0A7W3HCT2"/>
<proteinExistence type="predicted"/>
<comment type="caution">
    <text evidence="1">The sequence shown here is derived from an EMBL/GenBank/DDBJ whole genome shotgun (WGS) entry which is preliminary data.</text>
</comment>
<evidence type="ECO:0000313" key="1">
    <source>
        <dbReference type="EMBL" id="MBA8065777.1"/>
    </source>
</evidence>
<reference evidence="1 2" key="1">
    <citation type="submission" date="2020-06" db="EMBL/GenBank/DDBJ databases">
        <title>REHAB project genomes.</title>
        <authorList>
            <person name="Shaw L.P."/>
        </authorList>
    </citation>
    <scope>NUCLEOTIDE SEQUENCE [LARGE SCALE GENOMIC DNA]</scope>
    <source>
        <strain evidence="1 2">RHBSTW-00116</strain>
    </source>
</reference>
<evidence type="ECO:0000313" key="2">
    <source>
        <dbReference type="Proteomes" id="UP000591803"/>
    </source>
</evidence>
<dbReference type="Proteomes" id="UP000591803">
    <property type="component" value="Unassembled WGS sequence"/>
</dbReference>
<dbReference type="EMBL" id="JABXRI010000005">
    <property type="protein sequence ID" value="MBA8065777.1"/>
    <property type="molecule type" value="Genomic_DNA"/>
</dbReference>